<keyword evidence="1" id="KW-0472">Membrane</keyword>
<protein>
    <recommendedName>
        <fullName evidence="3">Cation:proton antiporter</fullName>
    </recommendedName>
</protein>
<dbReference type="EMBL" id="LAZR01000089">
    <property type="protein sequence ID" value="KKN93057.1"/>
    <property type="molecule type" value="Genomic_DNA"/>
</dbReference>
<sequence>MSEILFWLSLIAMGAGTFFFVAGTLGLLRFPDAYCRLHAVTKADTLGLGLIVVGLSLDSSGWRPILLMVLVWVLVMASSATSCQILARYQREEDARSDVEADDARR</sequence>
<gene>
    <name evidence="2" type="ORF">LCGC14_0201460</name>
</gene>
<proteinExistence type="predicted"/>
<evidence type="ECO:0000313" key="2">
    <source>
        <dbReference type="EMBL" id="KKN93057.1"/>
    </source>
</evidence>
<keyword evidence="1" id="KW-1133">Transmembrane helix</keyword>
<dbReference type="PANTHER" id="PTHR34703">
    <property type="entry name" value="ANTIPORTER SUBUNIT MNHG2-RELATED"/>
    <property type="match status" value="1"/>
</dbReference>
<reference evidence="2" key="1">
    <citation type="journal article" date="2015" name="Nature">
        <title>Complex archaea that bridge the gap between prokaryotes and eukaryotes.</title>
        <authorList>
            <person name="Spang A."/>
            <person name="Saw J.H."/>
            <person name="Jorgensen S.L."/>
            <person name="Zaremba-Niedzwiedzka K."/>
            <person name="Martijn J."/>
            <person name="Lind A.E."/>
            <person name="van Eijk R."/>
            <person name="Schleper C."/>
            <person name="Guy L."/>
            <person name="Ettema T.J."/>
        </authorList>
    </citation>
    <scope>NUCLEOTIDE SEQUENCE</scope>
</reference>
<dbReference type="Pfam" id="PF03334">
    <property type="entry name" value="PhaG_MnhG_YufB"/>
    <property type="match status" value="1"/>
</dbReference>
<comment type="caution">
    <text evidence="2">The sequence shown here is derived from an EMBL/GenBank/DDBJ whole genome shotgun (WGS) entry which is preliminary data.</text>
</comment>
<evidence type="ECO:0008006" key="3">
    <source>
        <dbReference type="Google" id="ProtNLM"/>
    </source>
</evidence>
<feature type="transmembrane region" description="Helical" evidence="1">
    <location>
        <begin position="6"/>
        <end position="28"/>
    </location>
</feature>
<evidence type="ECO:0000256" key="1">
    <source>
        <dbReference type="SAM" id="Phobius"/>
    </source>
</evidence>
<name>A0A0F9UZW7_9ZZZZ</name>
<feature type="transmembrane region" description="Helical" evidence="1">
    <location>
        <begin position="65"/>
        <end position="87"/>
    </location>
</feature>
<accession>A0A0F9UZW7</accession>
<keyword evidence="1" id="KW-0812">Transmembrane</keyword>
<dbReference type="GO" id="GO:0015385">
    <property type="term" value="F:sodium:proton antiporter activity"/>
    <property type="evidence" value="ECO:0007669"/>
    <property type="project" value="TreeGrafter"/>
</dbReference>
<organism evidence="2">
    <name type="scientific">marine sediment metagenome</name>
    <dbReference type="NCBI Taxonomy" id="412755"/>
    <lineage>
        <taxon>unclassified sequences</taxon>
        <taxon>metagenomes</taxon>
        <taxon>ecological metagenomes</taxon>
    </lineage>
</organism>
<dbReference type="InterPro" id="IPR005133">
    <property type="entry name" value="PhaG_MnhG_YufB"/>
</dbReference>
<dbReference type="AlphaFoldDB" id="A0A0F9UZW7"/>
<dbReference type="PANTHER" id="PTHR34703:SF1">
    <property type="entry name" value="ANTIPORTER SUBUNIT MNHG2-RELATED"/>
    <property type="match status" value="1"/>
</dbReference>